<dbReference type="InterPro" id="IPR001789">
    <property type="entry name" value="Sig_transdc_resp-reg_receiver"/>
</dbReference>
<dbReference type="FunFam" id="3.40.50.2300:FF:000001">
    <property type="entry name" value="DNA-binding response regulator PhoB"/>
    <property type="match status" value="1"/>
</dbReference>
<evidence type="ECO:0000313" key="9">
    <source>
        <dbReference type="Proteomes" id="UP001055091"/>
    </source>
</evidence>
<dbReference type="PANTHER" id="PTHR48111">
    <property type="entry name" value="REGULATOR OF RPOS"/>
    <property type="match status" value="1"/>
</dbReference>
<comment type="function">
    <text evidence="7">May play the central regulatory role in sporulation. It may be an element of the effector pathway responsible for the activation of sporulation genes in response to nutritional stress. Spo0A may act in concert with spo0H (a sigma factor) to control the expression of some genes that are critical to the sporulation process.</text>
</comment>
<dbReference type="PROSITE" id="PS50110">
    <property type="entry name" value="RESPONSE_REGULATORY"/>
    <property type="match status" value="1"/>
</dbReference>
<sequence>MRLLIVEDEEDMREALCYGLRKRGYAVDAAGDGADAVEQCGINEYDLVVLDLNLPGLDGMEVLKHIRSMEKPAKVLILSARSELTDKIRGLDSGASDYLTKPFHFEELEARIRMLLRRSFIQTEAALTRGGLCLDSNLKTASFQGRLLEFSMREFSILEYLMIHMGRPVSAEELLEHVWDSEADPFSNQVKVYISVIRRKLQAVTDEEIIRSIRGAGYLIGKEEEEC</sequence>
<dbReference type="Proteomes" id="UP001055091">
    <property type="component" value="Unassembled WGS sequence"/>
</dbReference>
<dbReference type="Pfam" id="PF00072">
    <property type="entry name" value="Response_reg"/>
    <property type="match status" value="1"/>
</dbReference>
<organism evidence="8 9">
    <name type="scientific">Hungatella hathewayi</name>
    <dbReference type="NCBI Taxonomy" id="154046"/>
    <lineage>
        <taxon>Bacteria</taxon>
        <taxon>Bacillati</taxon>
        <taxon>Bacillota</taxon>
        <taxon>Clostridia</taxon>
        <taxon>Lachnospirales</taxon>
        <taxon>Lachnospiraceae</taxon>
        <taxon>Hungatella</taxon>
    </lineage>
</organism>
<dbReference type="GO" id="GO:0032993">
    <property type="term" value="C:protein-DNA complex"/>
    <property type="evidence" value="ECO:0007669"/>
    <property type="project" value="TreeGrafter"/>
</dbReference>
<dbReference type="GO" id="GO:0000976">
    <property type="term" value="F:transcription cis-regulatory region binding"/>
    <property type="evidence" value="ECO:0007669"/>
    <property type="project" value="TreeGrafter"/>
</dbReference>
<proteinExistence type="predicted"/>
<evidence type="ECO:0000256" key="5">
    <source>
        <dbReference type="ARBA" id="ARBA00023125"/>
    </source>
</evidence>
<evidence type="ECO:0000256" key="6">
    <source>
        <dbReference type="ARBA" id="ARBA00023163"/>
    </source>
</evidence>
<dbReference type="AlphaFoldDB" id="A0A413X529"/>
<dbReference type="EMBL" id="BQNJ01000001">
    <property type="protein sequence ID" value="GKG99323.1"/>
    <property type="molecule type" value="Genomic_DNA"/>
</dbReference>
<dbReference type="InterPro" id="IPR039420">
    <property type="entry name" value="WalR-like"/>
</dbReference>
<dbReference type="GO" id="GO:0005829">
    <property type="term" value="C:cytosol"/>
    <property type="evidence" value="ECO:0007669"/>
    <property type="project" value="TreeGrafter"/>
</dbReference>
<dbReference type="Gene3D" id="6.10.250.690">
    <property type="match status" value="1"/>
</dbReference>
<gene>
    <name evidence="8" type="primary">cutR</name>
    <name evidence="8" type="ORF">CE91St55_13050</name>
</gene>
<dbReference type="GO" id="GO:0006355">
    <property type="term" value="P:regulation of DNA-templated transcription"/>
    <property type="evidence" value="ECO:0007669"/>
    <property type="project" value="InterPro"/>
</dbReference>
<dbReference type="Pfam" id="PF00486">
    <property type="entry name" value="Trans_reg_C"/>
    <property type="match status" value="1"/>
</dbReference>
<dbReference type="Gene3D" id="1.10.10.10">
    <property type="entry name" value="Winged helix-like DNA-binding domain superfamily/Winged helix DNA-binding domain"/>
    <property type="match status" value="1"/>
</dbReference>
<evidence type="ECO:0000256" key="4">
    <source>
        <dbReference type="ARBA" id="ARBA00023015"/>
    </source>
</evidence>
<dbReference type="PROSITE" id="PS51755">
    <property type="entry name" value="OMPR_PHOB"/>
    <property type="match status" value="1"/>
</dbReference>
<keyword evidence="6" id="KW-0804">Transcription</keyword>
<dbReference type="RefSeq" id="WP_118077010.1">
    <property type="nucleotide sequence ID" value="NZ_BQNJ01000001.1"/>
</dbReference>
<accession>A0A413X529</accession>
<dbReference type="GO" id="GO:0000156">
    <property type="term" value="F:phosphorelay response regulator activity"/>
    <property type="evidence" value="ECO:0007669"/>
    <property type="project" value="TreeGrafter"/>
</dbReference>
<dbReference type="SMART" id="SM00862">
    <property type="entry name" value="Trans_reg_C"/>
    <property type="match status" value="1"/>
</dbReference>
<protein>
    <recommendedName>
        <fullName evidence="1">Stage 0 sporulation protein A homolog</fullName>
    </recommendedName>
</protein>
<evidence type="ECO:0000256" key="1">
    <source>
        <dbReference type="ARBA" id="ARBA00018672"/>
    </source>
</evidence>
<dbReference type="InterPro" id="IPR001867">
    <property type="entry name" value="OmpR/PhoB-type_DNA-bd"/>
</dbReference>
<evidence type="ECO:0000256" key="3">
    <source>
        <dbReference type="ARBA" id="ARBA00023012"/>
    </source>
</evidence>
<dbReference type="SUPFAM" id="SSF52172">
    <property type="entry name" value="CheY-like"/>
    <property type="match status" value="1"/>
</dbReference>
<dbReference type="SMART" id="SM00448">
    <property type="entry name" value="REC"/>
    <property type="match status" value="1"/>
</dbReference>
<dbReference type="Gene3D" id="3.40.50.2300">
    <property type="match status" value="1"/>
</dbReference>
<evidence type="ECO:0000256" key="2">
    <source>
        <dbReference type="ARBA" id="ARBA00022553"/>
    </source>
</evidence>
<dbReference type="PANTHER" id="PTHR48111:SF36">
    <property type="entry name" value="TRANSCRIPTIONAL REGULATORY PROTEIN CUTR"/>
    <property type="match status" value="1"/>
</dbReference>
<keyword evidence="2" id="KW-0597">Phosphoprotein</keyword>
<dbReference type="CDD" id="cd00383">
    <property type="entry name" value="trans_reg_C"/>
    <property type="match status" value="1"/>
</dbReference>
<keyword evidence="4" id="KW-0805">Transcription regulation</keyword>
<evidence type="ECO:0000313" key="8">
    <source>
        <dbReference type="EMBL" id="GKG99323.1"/>
    </source>
</evidence>
<keyword evidence="3" id="KW-0902">Two-component regulatory system</keyword>
<dbReference type="InterPro" id="IPR011006">
    <property type="entry name" value="CheY-like_superfamily"/>
</dbReference>
<reference evidence="8" key="1">
    <citation type="submission" date="2022-01" db="EMBL/GenBank/DDBJ databases">
        <title>Novel bile acid biosynthetic pathways are enriched in the microbiome of centenarians.</title>
        <authorList>
            <person name="Sato Y."/>
            <person name="Atarashi K."/>
            <person name="Plichta R.D."/>
            <person name="Arai Y."/>
            <person name="Sasajima S."/>
            <person name="Kearney M.S."/>
            <person name="Suda W."/>
            <person name="Takeshita K."/>
            <person name="Sasaki T."/>
            <person name="Okamoto S."/>
            <person name="Skelly N.A."/>
            <person name="Okamura Y."/>
            <person name="Vlamakis H."/>
            <person name="Li Y."/>
            <person name="Tanoue T."/>
            <person name="Takei H."/>
            <person name="Nittono H."/>
            <person name="Narushima S."/>
            <person name="Irie J."/>
            <person name="Itoh H."/>
            <person name="Moriya K."/>
            <person name="Sugiura Y."/>
            <person name="Suematsu M."/>
            <person name="Moritoki N."/>
            <person name="Shibata S."/>
            <person name="Littman R.D."/>
            <person name="Fischbach A.M."/>
            <person name="Uwamino Y."/>
            <person name="Inoue T."/>
            <person name="Honda A."/>
            <person name="Hattori M."/>
            <person name="Murai T."/>
            <person name="Xavier J.R."/>
            <person name="Hirose N."/>
            <person name="Honda K."/>
        </authorList>
    </citation>
    <scope>NUCLEOTIDE SEQUENCE</scope>
    <source>
        <strain evidence="8">CE91-St55</strain>
    </source>
</reference>
<name>A0A413X529_9FIRM</name>
<comment type="caution">
    <text evidence="8">The sequence shown here is derived from an EMBL/GenBank/DDBJ whole genome shotgun (WGS) entry which is preliminary data.</text>
</comment>
<evidence type="ECO:0000256" key="7">
    <source>
        <dbReference type="ARBA" id="ARBA00024867"/>
    </source>
</evidence>
<dbReference type="InterPro" id="IPR036388">
    <property type="entry name" value="WH-like_DNA-bd_sf"/>
</dbReference>
<keyword evidence="5" id="KW-0238">DNA-binding</keyword>